<name>A0ABV5SY56_9MICO</name>
<keyword evidence="2" id="KW-1185">Reference proteome</keyword>
<dbReference type="InterPro" id="IPR023982">
    <property type="entry name" value="CHP04029_CMD-like"/>
</dbReference>
<dbReference type="SUPFAM" id="SSF69118">
    <property type="entry name" value="AhpD-like"/>
    <property type="match status" value="1"/>
</dbReference>
<dbReference type="NCBIfam" id="TIGR04029">
    <property type="entry name" value="CMD_Avi_7170"/>
    <property type="match status" value="1"/>
</dbReference>
<gene>
    <name evidence="1" type="ORF">ACFFPJ_05730</name>
</gene>
<protein>
    <submittedName>
        <fullName evidence="1">CMD domain protein</fullName>
    </submittedName>
</protein>
<organism evidence="1 2">
    <name type="scientific">Microbacterium terregens</name>
    <dbReference type="NCBI Taxonomy" id="69363"/>
    <lineage>
        <taxon>Bacteria</taxon>
        <taxon>Bacillati</taxon>
        <taxon>Actinomycetota</taxon>
        <taxon>Actinomycetes</taxon>
        <taxon>Micrococcales</taxon>
        <taxon>Microbacteriaceae</taxon>
        <taxon>Microbacterium</taxon>
    </lineage>
</organism>
<dbReference type="InterPro" id="IPR029032">
    <property type="entry name" value="AhpD-like"/>
</dbReference>
<comment type="caution">
    <text evidence="1">The sequence shown here is derived from an EMBL/GenBank/DDBJ whole genome shotgun (WGS) entry which is preliminary data.</text>
</comment>
<dbReference type="Proteomes" id="UP001589611">
    <property type="component" value="Unassembled WGS sequence"/>
</dbReference>
<proteinExistence type="predicted"/>
<evidence type="ECO:0000313" key="2">
    <source>
        <dbReference type="Proteomes" id="UP001589611"/>
    </source>
</evidence>
<accession>A0ABV5SY56</accession>
<sequence length="214" mass="21688">MISSAPDLIDELAGVGAGGSLDDLRRRRPVTRDQLQASSDALFAPVDDAGFPLAERLLIAAFATRLTADDATAQRYAALARAADPAGAEIVLAEAEAAATPGPFGAYAEAGLRSEGAEGPRYSPSASVAETLGQRVAVALAHAQLLVSRPREASSPAIDRLLGAGWSADSIVTLSQLVAFLAFQQRVAAGLRVLAETGIVSGTHAGSDTAGAAA</sequence>
<reference evidence="1 2" key="1">
    <citation type="submission" date="2024-09" db="EMBL/GenBank/DDBJ databases">
        <authorList>
            <person name="Sun Q."/>
            <person name="Mori K."/>
        </authorList>
    </citation>
    <scope>NUCLEOTIDE SEQUENCE [LARGE SCALE GENOMIC DNA]</scope>
    <source>
        <strain evidence="1 2">JCM 1342</strain>
    </source>
</reference>
<dbReference type="EMBL" id="JBHMBE010000002">
    <property type="protein sequence ID" value="MFB9645290.1"/>
    <property type="molecule type" value="Genomic_DNA"/>
</dbReference>
<dbReference type="RefSeq" id="WP_344714285.1">
    <property type="nucleotide sequence ID" value="NZ_BAAAWH010000001.1"/>
</dbReference>
<evidence type="ECO:0000313" key="1">
    <source>
        <dbReference type="EMBL" id="MFB9645290.1"/>
    </source>
</evidence>
<dbReference type="Gene3D" id="1.20.1290.10">
    <property type="entry name" value="AhpD-like"/>
    <property type="match status" value="1"/>
</dbReference>